<feature type="domain" description="DUF7638" evidence="4">
    <location>
        <begin position="4"/>
        <end position="102"/>
    </location>
</feature>
<protein>
    <recommendedName>
        <fullName evidence="8">Riboflavin biosynthesis intermediates N-glycosidase</fullName>
    </recommendedName>
</protein>
<dbReference type="Pfam" id="PF08719">
    <property type="entry name" value="NADAR"/>
    <property type="match status" value="1"/>
</dbReference>
<organism evidence="6 7">
    <name type="scientific">Cellulomonas chitinilytica</name>
    <dbReference type="NCBI Taxonomy" id="398759"/>
    <lineage>
        <taxon>Bacteria</taxon>
        <taxon>Bacillati</taxon>
        <taxon>Actinomycetota</taxon>
        <taxon>Actinomycetes</taxon>
        <taxon>Micrococcales</taxon>
        <taxon>Cellulomonadaceae</taxon>
        <taxon>Cellulomonas</taxon>
    </lineage>
</organism>
<dbReference type="CDD" id="cd15457">
    <property type="entry name" value="NADAR"/>
    <property type="match status" value="1"/>
</dbReference>
<comment type="caution">
    <text evidence="6">The sequence shown here is derived from an EMBL/GenBank/DDBJ whole genome shotgun (WGS) entry which is preliminary data.</text>
</comment>
<keyword evidence="7" id="KW-1185">Reference proteome</keyword>
<gene>
    <name evidence="6" type="ORF">Cch01nite_21010</name>
</gene>
<evidence type="ECO:0000259" key="3">
    <source>
        <dbReference type="Pfam" id="PF08719"/>
    </source>
</evidence>
<evidence type="ECO:0000259" key="4">
    <source>
        <dbReference type="Pfam" id="PF24644"/>
    </source>
</evidence>
<sequence>MDGGERVEGTWRTVFIHNGDTFYLTELKIYEDGLVDCWGLVDLAEFRQKVASGWVATELPAGARVSAHLLASWTATEPTNHLSGDELVREVVDEVDRLAGRPTAAGRCMAALERFLETPSEEGRAAVRAAYGEIPRHLRRFVLGDMDAKDLPLRTLMTPAGTVADGRTVTAADHERATAYFAERRPRADKAAAATRTTRTPRRTTTLVPQTSYPNGWPAELGATALRPEFPRPIRYRGRTYPSAHHAFWSAALEDRGRRSDVLSAPTPFAVEKAARAAGLRPDWPDRQLAVMTDLLRHRFGKEKDLAQLLRSTGSSQILYQAFDDHVWGCADGGENWMGRLLELVRSELADEAAGGVGPRRWRR</sequence>
<comment type="catalytic activity">
    <reaction evidence="1">
        <text>5-amino-6-(5-phospho-D-ribosylamino)uracil + H2O = 5,6-diaminouracil + D-ribose 5-phosphate</text>
        <dbReference type="Rhea" id="RHEA:55020"/>
        <dbReference type="ChEBI" id="CHEBI:15377"/>
        <dbReference type="ChEBI" id="CHEBI:46252"/>
        <dbReference type="ChEBI" id="CHEBI:58453"/>
        <dbReference type="ChEBI" id="CHEBI:78346"/>
    </reaction>
</comment>
<reference evidence="6" key="1">
    <citation type="submission" date="2021-01" db="EMBL/GenBank/DDBJ databases">
        <title>Whole genome shotgun sequence of Cellulomonas chitinilytica NBRC 110799.</title>
        <authorList>
            <person name="Komaki H."/>
            <person name="Tamura T."/>
        </authorList>
    </citation>
    <scope>NUCLEOTIDE SEQUENCE</scope>
    <source>
        <strain evidence="6">NBRC 110799</strain>
    </source>
</reference>
<dbReference type="Gene3D" id="1.10.357.40">
    <property type="entry name" value="YbiA-like"/>
    <property type="match status" value="1"/>
</dbReference>
<dbReference type="Pfam" id="PF24645">
    <property type="entry name" value="DUF7639"/>
    <property type="match status" value="1"/>
</dbReference>
<dbReference type="SUPFAM" id="SSF143990">
    <property type="entry name" value="YbiA-like"/>
    <property type="match status" value="1"/>
</dbReference>
<evidence type="ECO:0000313" key="7">
    <source>
        <dbReference type="Proteomes" id="UP000632740"/>
    </source>
</evidence>
<dbReference type="InterPro" id="IPR056055">
    <property type="entry name" value="DUF7638"/>
</dbReference>
<evidence type="ECO:0000256" key="1">
    <source>
        <dbReference type="ARBA" id="ARBA00000022"/>
    </source>
</evidence>
<evidence type="ECO:0000256" key="2">
    <source>
        <dbReference type="ARBA" id="ARBA00000751"/>
    </source>
</evidence>
<dbReference type="EMBL" id="BONK01000006">
    <property type="protein sequence ID" value="GIG21377.1"/>
    <property type="molecule type" value="Genomic_DNA"/>
</dbReference>
<evidence type="ECO:0000313" key="6">
    <source>
        <dbReference type="EMBL" id="GIG21377.1"/>
    </source>
</evidence>
<accession>A0A919P3B9</accession>
<dbReference type="Proteomes" id="UP000632740">
    <property type="component" value="Unassembled WGS sequence"/>
</dbReference>
<feature type="domain" description="DUF7639" evidence="5">
    <location>
        <begin position="104"/>
        <end position="190"/>
    </location>
</feature>
<dbReference type="InterPro" id="IPR056056">
    <property type="entry name" value="DUF7639"/>
</dbReference>
<dbReference type="AlphaFoldDB" id="A0A919P3B9"/>
<proteinExistence type="predicted"/>
<evidence type="ECO:0008006" key="8">
    <source>
        <dbReference type="Google" id="ProtNLM"/>
    </source>
</evidence>
<name>A0A919P3B9_9CELL</name>
<dbReference type="InterPro" id="IPR012816">
    <property type="entry name" value="NADAR"/>
</dbReference>
<comment type="catalytic activity">
    <reaction evidence="2">
        <text>2,5-diamino-6-hydroxy-4-(5-phosphoribosylamino)-pyrimidine + H2O = 2,5,6-triamino-4-hydroxypyrimidine + D-ribose 5-phosphate</text>
        <dbReference type="Rhea" id="RHEA:23436"/>
        <dbReference type="ChEBI" id="CHEBI:15377"/>
        <dbReference type="ChEBI" id="CHEBI:58614"/>
        <dbReference type="ChEBI" id="CHEBI:78346"/>
        <dbReference type="ChEBI" id="CHEBI:137796"/>
    </reaction>
</comment>
<evidence type="ECO:0000259" key="5">
    <source>
        <dbReference type="Pfam" id="PF24645"/>
    </source>
</evidence>
<dbReference type="InterPro" id="IPR037238">
    <property type="entry name" value="YbiA-like_sf"/>
</dbReference>
<dbReference type="Pfam" id="PF24644">
    <property type="entry name" value="DUF7638"/>
    <property type="match status" value="1"/>
</dbReference>
<feature type="domain" description="NADAR" evidence="3">
    <location>
        <begin position="231"/>
        <end position="349"/>
    </location>
</feature>